<dbReference type="PANTHER" id="PTHR11439">
    <property type="entry name" value="GAG-POL-RELATED RETROTRANSPOSON"/>
    <property type="match status" value="1"/>
</dbReference>
<dbReference type="Gramene" id="C.cajan_31064.t">
    <property type="protein sequence ID" value="C.cajan_31064.t"/>
    <property type="gene ID" value="C.cajan_31064"/>
</dbReference>
<evidence type="ECO:0000259" key="1">
    <source>
        <dbReference type="Pfam" id="PF07727"/>
    </source>
</evidence>
<dbReference type="EMBL" id="KQ483586">
    <property type="protein sequence ID" value="KYP45563.1"/>
    <property type="molecule type" value="Genomic_DNA"/>
</dbReference>
<dbReference type="InterPro" id="IPR013103">
    <property type="entry name" value="RVT_2"/>
</dbReference>
<evidence type="ECO:0000313" key="3">
    <source>
        <dbReference type="Proteomes" id="UP000075243"/>
    </source>
</evidence>
<dbReference type="Pfam" id="PF07727">
    <property type="entry name" value="RVT_2"/>
    <property type="match status" value="1"/>
</dbReference>
<protein>
    <submittedName>
        <fullName evidence="2">Retrovirus-related Pol polyprotein from transposon TNT 1-94</fullName>
    </submittedName>
</protein>
<evidence type="ECO:0000313" key="2">
    <source>
        <dbReference type="EMBL" id="KYP45563.1"/>
    </source>
</evidence>
<proteinExistence type="predicted"/>
<accession>A0A151RSQ2</accession>
<feature type="domain" description="Reverse transcriptase Ty1/copia-type" evidence="1">
    <location>
        <begin position="32"/>
        <end position="188"/>
    </location>
</feature>
<name>A0A151RSQ2_CAJCA</name>
<dbReference type="AlphaFoldDB" id="A0A151RSQ2"/>
<organism evidence="2 3">
    <name type="scientific">Cajanus cajan</name>
    <name type="common">Pigeon pea</name>
    <name type="synonym">Cajanus indicus</name>
    <dbReference type="NCBI Taxonomy" id="3821"/>
    <lineage>
        <taxon>Eukaryota</taxon>
        <taxon>Viridiplantae</taxon>
        <taxon>Streptophyta</taxon>
        <taxon>Embryophyta</taxon>
        <taxon>Tracheophyta</taxon>
        <taxon>Spermatophyta</taxon>
        <taxon>Magnoliopsida</taxon>
        <taxon>eudicotyledons</taxon>
        <taxon>Gunneridae</taxon>
        <taxon>Pentapetalae</taxon>
        <taxon>rosids</taxon>
        <taxon>fabids</taxon>
        <taxon>Fabales</taxon>
        <taxon>Fabaceae</taxon>
        <taxon>Papilionoideae</taxon>
        <taxon>50 kb inversion clade</taxon>
        <taxon>NPAAA clade</taxon>
        <taxon>indigoferoid/millettioid clade</taxon>
        <taxon>Phaseoleae</taxon>
        <taxon>Cajanus</taxon>
    </lineage>
</organism>
<keyword evidence="3" id="KW-1185">Reference proteome</keyword>
<dbReference type="InterPro" id="IPR043502">
    <property type="entry name" value="DNA/RNA_pol_sf"/>
</dbReference>
<dbReference type="CDD" id="cd09272">
    <property type="entry name" value="RNase_HI_RT_Ty1"/>
    <property type="match status" value="1"/>
</dbReference>
<sequence>MFMRMIVADSIKTTLPKTESAKDLWVLWESALKRKDSFKIIMALVSHYDLELHQMDVKTAFLNGNLEENVYMDQSMRFSVEGKEHMVCKLKKSIYGLKQASRQWYLKFNDTIVCFGFKENIVDRCIYLKVSESKVILLILYVDDILLTTNDLGLLYETKKFLSSNFEMKDMGKVKMEGISYASVVGSIMYAQIYTRPNISFVAGMLGRYQSNPGMEHWKVAKKVLRYLQRTKCHMLTYKRSNHLKVIGYSDSDFARCVDSRKSTLGYVFLLAGGAISWKSAKQTVVASSTIEAEFVACFEATIQANWLRNFISRLGIVNSITKPLKMYCDNSTTVFFF</sequence>
<dbReference type="PANTHER" id="PTHR11439:SF467">
    <property type="entry name" value="INTEGRASE CATALYTIC DOMAIN-CONTAINING PROTEIN"/>
    <property type="match status" value="1"/>
</dbReference>
<dbReference type="Proteomes" id="UP000075243">
    <property type="component" value="Unassembled WGS sequence"/>
</dbReference>
<gene>
    <name evidence="2" type="ORF">KK1_032866</name>
</gene>
<reference evidence="2" key="1">
    <citation type="journal article" date="2012" name="Nat. Biotechnol.">
        <title>Draft genome sequence of pigeonpea (Cajanus cajan), an orphan legume crop of resource-poor farmers.</title>
        <authorList>
            <person name="Varshney R.K."/>
            <person name="Chen W."/>
            <person name="Li Y."/>
            <person name="Bharti A.K."/>
            <person name="Saxena R.K."/>
            <person name="Schlueter J.A."/>
            <person name="Donoghue M.T."/>
            <person name="Azam S."/>
            <person name="Fan G."/>
            <person name="Whaley A.M."/>
            <person name="Farmer A.D."/>
            <person name="Sheridan J."/>
            <person name="Iwata A."/>
            <person name="Tuteja R."/>
            <person name="Penmetsa R.V."/>
            <person name="Wu W."/>
            <person name="Upadhyaya H.D."/>
            <person name="Yang S.P."/>
            <person name="Shah T."/>
            <person name="Saxena K.B."/>
            <person name="Michael T."/>
            <person name="McCombie W.R."/>
            <person name="Yang B."/>
            <person name="Zhang G."/>
            <person name="Yang H."/>
            <person name="Wang J."/>
            <person name="Spillane C."/>
            <person name="Cook D.R."/>
            <person name="May G.D."/>
            <person name="Xu X."/>
            <person name="Jackson S.A."/>
        </authorList>
    </citation>
    <scope>NUCLEOTIDE SEQUENCE [LARGE SCALE GENOMIC DNA]</scope>
</reference>
<dbReference type="SUPFAM" id="SSF56672">
    <property type="entry name" value="DNA/RNA polymerases"/>
    <property type="match status" value="1"/>
</dbReference>